<evidence type="ECO:0000313" key="4">
    <source>
        <dbReference type="EMBL" id="KND00121.1"/>
    </source>
</evidence>
<dbReference type="Gene3D" id="3.30.830.10">
    <property type="entry name" value="Metalloenzyme, LuxS/M16 peptidase-like"/>
    <property type="match status" value="4"/>
</dbReference>
<dbReference type="RefSeq" id="XP_016608160.1">
    <property type="nucleotide sequence ID" value="XM_016752697.1"/>
</dbReference>
<protein>
    <recommendedName>
        <fullName evidence="6">Peptidase M16 N-terminal domain-containing protein</fullName>
    </recommendedName>
</protein>
<dbReference type="PANTHER" id="PTHR43016">
    <property type="entry name" value="PRESEQUENCE PROTEASE"/>
    <property type="match status" value="1"/>
</dbReference>
<evidence type="ECO:0000259" key="2">
    <source>
        <dbReference type="Pfam" id="PF00675"/>
    </source>
</evidence>
<dbReference type="GO" id="GO:0046872">
    <property type="term" value="F:metal ion binding"/>
    <property type="evidence" value="ECO:0007669"/>
    <property type="project" value="InterPro"/>
</dbReference>
<dbReference type="VEuPathDB" id="FungiDB:SPPG_04463"/>
<evidence type="ECO:0008006" key="6">
    <source>
        <dbReference type="Google" id="ProtNLM"/>
    </source>
</evidence>
<dbReference type="GeneID" id="27687908"/>
<sequence>MRSILSSLSFKQFPYNHARHHWVRSMSRPLFQLESTVPFPLPASPTTITTYKHINSAFRLVFCSIPGPLCSAAIVVPTLGEGDEGLAHTLEHLVFCGSRGIPHRGYLDSLATRCLSTGTNAYTSEDHTAYTITTAGSEGMLEVLPVFLEHILYPTLRDAQFVTEVYHLDGEAKHQGVVYCEMAGRENTESDMLDLALRRLLFQNQTTYSRECGGLTKDIKLLNNDQIIDYHRRYYHIDNLTAIICGQVQPEAVFDKIASMPGLLDSMTGVPKGTAQMPVIVVPPLPGKPGDLITETVRFPSSDEEVGSIAYGWRGPPSEDIFTIVALDVLFRFLQETSASPFAQAFVERSDPFASQVDFELRGYVNTAIELVFSGVPCKTDGDNEAHAMDIDESEEDDSDYSEEDSEENSVVEDEEHAPRTDLFESGVYHGLVMNVLKDVVETKLSVPDAMCSSLERHRRKILEALEEEPHDSVAMYLVSDVVRHFLASGSTLNDTRAEGGVPVIGTRAKILSIVNELGAMPMSFWSDLARRWLIDAPMVEVKMIPDRELAEEHSRREAEEQRERVEAIGPAGLEILKAKVEAAVNENKVNLPEELVVKMPPVPDVTKAARLKGEMEILLFPNSPGGTSRPFETCQVVQTETVFVHLRLAFNTNDLPDDLRPYLVLFQELIFQTPLVLPGPKGESITMDYREVVRKSADLFVSYEAALGFGNDLWSASWLSEVFMISASAENSKWEHMIRFLCQALIFATFTEERVLTTAKNLLSEIVEVKRDGPDMLAAVSGRITMPVGSKAKNAQRNDGAISIFRQEGFLKDVVRNCKEGKVDVVLEGLGKVKECLLKAGVAKGPGFTQIAVPVANARGADALVREVAQIWDEEVQKHSALVSSKASKRENGVSTAPETQSAFPFPRKAYDAALADRTFGNAVLVPIPGVNTTFFSQIVPCDVLQPHPHPDYFAVTLLAELLTRLEGPLYTAIRGKGYAYDASVHISLWTGQLSFELYESSEPRRALLAFYSILTKLGTPVGFDDICSQFHLETARASVAYKAASSRATSGGVVVSALRAVLRGFKTLEEEEAFHQRLYAVTRDDLRRVYADYFMRFFDVDRRITVATTAPGASAQAMRESLGMVPNMDETEAINRENIDKWVIDFKETSLDELVMG</sequence>
<dbReference type="eggNOG" id="KOG0961">
    <property type="taxonomic scope" value="Eukaryota"/>
</dbReference>
<reference evidence="4 5" key="1">
    <citation type="submission" date="2009-08" db="EMBL/GenBank/DDBJ databases">
        <title>The Genome Sequence of Spizellomyces punctatus strain DAOM BR117.</title>
        <authorList>
            <consortium name="The Broad Institute Genome Sequencing Platform"/>
            <person name="Russ C."/>
            <person name="Cuomo C."/>
            <person name="Shea T."/>
            <person name="Young S.K."/>
            <person name="Zeng Q."/>
            <person name="Koehrsen M."/>
            <person name="Haas B."/>
            <person name="Borodovsky M."/>
            <person name="Guigo R."/>
            <person name="Alvarado L."/>
            <person name="Berlin A."/>
            <person name="Bochicchio J."/>
            <person name="Borenstein D."/>
            <person name="Chapman S."/>
            <person name="Chen Z."/>
            <person name="Engels R."/>
            <person name="Freedman E."/>
            <person name="Gellesch M."/>
            <person name="Goldberg J."/>
            <person name="Griggs A."/>
            <person name="Gujja S."/>
            <person name="Heiman D."/>
            <person name="Hepburn T."/>
            <person name="Howarth C."/>
            <person name="Jen D."/>
            <person name="Larson L."/>
            <person name="Lewis B."/>
            <person name="Mehta T."/>
            <person name="Park D."/>
            <person name="Pearson M."/>
            <person name="Roberts A."/>
            <person name="Saif S."/>
            <person name="Shenoy N."/>
            <person name="Sisk P."/>
            <person name="Stolte C."/>
            <person name="Sykes S."/>
            <person name="Thomson T."/>
            <person name="Walk T."/>
            <person name="White J."/>
            <person name="Yandava C."/>
            <person name="Burger G."/>
            <person name="Gray M.W."/>
            <person name="Holland P.W.H."/>
            <person name="King N."/>
            <person name="Lang F.B.F."/>
            <person name="Roger A.J."/>
            <person name="Ruiz-Trillo I."/>
            <person name="Lander E."/>
            <person name="Nusbaum C."/>
        </authorList>
    </citation>
    <scope>NUCLEOTIDE SEQUENCE [LARGE SCALE GENOMIC DNA]</scope>
    <source>
        <strain evidence="4 5">DAOM BR117</strain>
    </source>
</reference>
<dbReference type="OrthoDB" id="4953at2759"/>
<dbReference type="InterPro" id="IPR011249">
    <property type="entry name" value="Metalloenz_LuxS/M16"/>
</dbReference>
<dbReference type="FunCoup" id="A0A0L0HF98">
    <property type="interactions" value="8"/>
</dbReference>
<dbReference type="FunFam" id="3.30.830.10:FF:000015">
    <property type="entry name" value="Putative zinc metalloprotease"/>
    <property type="match status" value="1"/>
</dbReference>
<dbReference type="OMA" id="CVEGPFW"/>
<gene>
    <name evidence="4" type="ORF">SPPG_04463</name>
</gene>
<dbReference type="SUPFAM" id="SSF63411">
    <property type="entry name" value="LuxS/MPP-like metallohydrolase"/>
    <property type="match status" value="4"/>
</dbReference>
<dbReference type="Pfam" id="PF05193">
    <property type="entry name" value="Peptidase_M16_C"/>
    <property type="match status" value="1"/>
</dbReference>
<keyword evidence="5" id="KW-1185">Reference proteome</keyword>
<feature type="region of interest" description="Disordered" evidence="1">
    <location>
        <begin position="390"/>
        <end position="418"/>
    </location>
</feature>
<dbReference type="AlphaFoldDB" id="A0A0L0HF98"/>
<feature type="compositionally biased region" description="Acidic residues" evidence="1">
    <location>
        <begin position="391"/>
        <end position="416"/>
    </location>
</feature>
<dbReference type="Proteomes" id="UP000053201">
    <property type="component" value="Unassembled WGS sequence"/>
</dbReference>
<dbReference type="InterPro" id="IPR011765">
    <property type="entry name" value="Pept_M16_N"/>
</dbReference>
<dbReference type="EMBL" id="KQ257456">
    <property type="protein sequence ID" value="KND00121.1"/>
    <property type="molecule type" value="Genomic_DNA"/>
</dbReference>
<dbReference type="STRING" id="645134.A0A0L0HF98"/>
<dbReference type="Pfam" id="PF00675">
    <property type="entry name" value="Peptidase_M16"/>
    <property type="match status" value="1"/>
</dbReference>
<accession>A0A0L0HF98</accession>
<evidence type="ECO:0000259" key="3">
    <source>
        <dbReference type="Pfam" id="PF05193"/>
    </source>
</evidence>
<dbReference type="InterPro" id="IPR007863">
    <property type="entry name" value="Peptidase_M16_C"/>
</dbReference>
<evidence type="ECO:0000256" key="1">
    <source>
        <dbReference type="SAM" id="MobiDB-lite"/>
    </source>
</evidence>
<name>A0A0L0HF98_SPIPD</name>
<proteinExistence type="predicted"/>
<dbReference type="InParanoid" id="A0A0L0HF98"/>
<organism evidence="4 5">
    <name type="scientific">Spizellomyces punctatus (strain DAOM BR117)</name>
    <dbReference type="NCBI Taxonomy" id="645134"/>
    <lineage>
        <taxon>Eukaryota</taxon>
        <taxon>Fungi</taxon>
        <taxon>Fungi incertae sedis</taxon>
        <taxon>Chytridiomycota</taxon>
        <taxon>Chytridiomycota incertae sedis</taxon>
        <taxon>Chytridiomycetes</taxon>
        <taxon>Spizellomycetales</taxon>
        <taxon>Spizellomycetaceae</taxon>
        <taxon>Spizellomyces</taxon>
    </lineage>
</organism>
<feature type="domain" description="Peptidase M16 C-terminal" evidence="3">
    <location>
        <begin position="223"/>
        <end position="350"/>
    </location>
</feature>
<dbReference type="PANTHER" id="PTHR43016:SF6">
    <property type="entry name" value="PEPTIDASE M16 N-TERMINAL DOMAIN-CONTAINING PROTEIN"/>
    <property type="match status" value="1"/>
</dbReference>
<evidence type="ECO:0000313" key="5">
    <source>
        <dbReference type="Proteomes" id="UP000053201"/>
    </source>
</evidence>
<feature type="domain" description="Peptidase M16 N-terminal" evidence="2">
    <location>
        <begin position="84"/>
        <end position="166"/>
    </location>
</feature>